<keyword evidence="1" id="KW-1133">Transmembrane helix</keyword>
<dbReference type="RefSeq" id="WP_160971750.1">
    <property type="nucleotide sequence ID" value="NZ_WWEN01000002.1"/>
</dbReference>
<dbReference type="InterPro" id="IPR014591">
    <property type="entry name" value="UCP034455"/>
</dbReference>
<protein>
    <submittedName>
        <fullName evidence="2">DUF2127 domain-containing protein</fullName>
    </submittedName>
</protein>
<evidence type="ECO:0000256" key="1">
    <source>
        <dbReference type="SAM" id="Phobius"/>
    </source>
</evidence>
<dbReference type="InterPro" id="IPR021125">
    <property type="entry name" value="DUF2127"/>
</dbReference>
<proteinExistence type="predicted"/>
<dbReference type="Proteomes" id="UP000479043">
    <property type="component" value="Unassembled WGS sequence"/>
</dbReference>
<evidence type="ECO:0000313" key="2">
    <source>
        <dbReference type="EMBL" id="MYM54029.1"/>
    </source>
</evidence>
<evidence type="ECO:0000313" key="3">
    <source>
        <dbReference type="Proteomes" id="UP000479043"/>
    </source>
</evidence>
<sequence length="163" mass="18500">MKRPFSRPEGLLHAAFETTLALKALEAVTELLAGIGLYLVPGGGIGRFTGWLTRAELAEDPKDWVANTLLTMAQKLSIETTHFYAAYMASHGVLKLVLVLLLWRQVRWAYPASVVMFMGFIAYQIHRYVLTHAPMMIVLTLLDLVIIWLTLREYRRLRGRNGD</sequence>
<reference evidence="2 3" key="1">
    <citation type="submission" date="2020-01" db="EMBL/GenBank/DDBJ databases">
        <authorList>
            <person name="Chen S."/>
        </authorList>
    </citation>
    <scope>NUCLEOTIDE SEQUENCE [LARGE SCALE GENOMIC DNA]</scope>
    <source>
        <strain evidence="2 3">GS-10</strain>
    </source>
</reference>
<dbReference type="PIRSF" id="PIRSF034455">
    <property type="entry name" value="UCP034455"/>
    <property type="match status" value="1"/>
</dbReference>
<feature type="transmembrane region" description="Helical" evidence="1">
    <location>
        <begin position="108"/>
        <end position="126"/>
    </location>
</feature>
<organism evidence="2 3">
    <name type="scientific">Thalassovita mangrovi</name>
    <dbReference type="NCBI Taxonomy" id="2692236"/>
    <lineage>
        <taxon>Bacteria</taxon>
        <taxon>Pseudomonadati</taxon>
        <taxon>Pseudomonadota</taxon>
        <taxon>Alphaproteobacteria</taxon>
        <taxon>Rhodobacterales</taxon>
        <taxon>Roseobacteraceae</taxon>
        <taxon>Thalassovita</taxon>
    </lineage>
</organism>
<comment type="caution">
    <text evidence="2">The sequence shown here is derived from an EMBL/GenBank/DDBJ whole genome shotgun (WGS) entry which is preliminary data.</text>
</comment>
<accession>A0A6L8LLP6</accession>
<dbReference type="Pfam" id="PF09900">
    <property type="entry name" value="DUF2127"/>
    <property type="match status" value="1"/>
</dbReference>
<keyword evidence="3" id="KW-1185">Reference proteome</keyword>
<keyword evidence="1" id="KW-0472">Membrane</keyword>
<dbReference type="EMBL" id="WWEN01000002">
    <property type="protein sequence ID" value="MYM54029.1"/>
    <property type="molecule type" value="Genomic_DNA"/>
</dbReference>
<feature type="transmembrane region" description="Helical" evidence="1">
    <location>
        <begin position="84"/>
        <end position="103"/>
    </location>
</feature>
<gene>
    <name evidence="2" type="ORF">GR167_01845</name>
</gene>
<name>A0A6L8LLP6_9RHOB</name>
<feature type="transmembrane region" description="Helical" evidence="1">
    <location>
        <begin position="132"/>
        <end position="151"/>
    </location>
</feature>
<dbReference type="AlphaFoldDB" id="A0A6L8LLP6"/>
<keyword evidence="1" id="KW-0812">Transmembrane</keyword>